<proteinExistence type="predicted"/>
<dbReference type="Proteomes" id="UP000252733">
    <property type="component" value="Unassembled WGS sequence"/>
</dbReference>
<dbReference type="SUPFAM" id="SSF48452">
    <property type="entry name" value="TPR-like"/>
    <property type="match status" value="1"/>
</dbReference>
<dbReference type="PROSITE" id="PS50005">
    <property type="entry name" value="TPR"/>
    <property type="match status" value="2"/>
</dbReference>
<dbReference type="OrthoDB" id="1522899at2"/>
<comment type="caution">
    <text evidence="3">The sequence shown here is derived from an EMBL/GenBank/DDBJ whole genome shotgun (WGS) entry which is preliminary data.</text>
</comment>
<accession>A0A2T0XTY8</accession>
<dbReference type="RefSeq" id="WP_106151602.1">
    <property type="nucleotide sequence ID" value="NZ_PVTS01000001.1"/>
</dbReference>
<feature type="chain" id="PRO_5030056740" evidence="2">
    <location>
        <begin position="21"/>
        <end position="451"/>
    </location>
</feature>
<gene>
    <name evidence="3" type="ORF">DFO77_12111</name>
</gene>
<dbReference type="Pfam" id="PF13181">
    <property type="entry name" value="TPR_8"/>
    <property type="match status" value="1"/>
</dbReference>
<evidence type="ECO:0000313" key="3">
    <source>
        <dbReference type="EMBL" id="RCW30575.1"/>
    </source>
</evidence>
<dbReference type="STRING" id="1168289.GCA_000259075_01322"/>
<name>A0A2T0XTY8_9BACT</name>
<feature type="repeat" description="TPR" evidence="1">
    <location>
        <begin position="325"/>
        <end position="358"/>
    </location>
</feature>
<dbReference type="SMART" id="SM00028">
    <property type="entry name" value="TPR"/>
    <property type="match status" value="2"/>
</dbReference>
<dbReference type="InterPro" id="IPR019734">
    <property type="entry name" value="TPR_rpt"/>
</dbReference>
<dbReference type="InterPro" id="IPR011990">
    <property type="entry name" value="TPR-like_helical_dom_sf"/>
</dbReference>
<dbReference type="AlphaFoldDB" id="A0A2T0XTY8"/>
<reference evidence="3 4" key="1">
    <citation type="submission" date="2018-07" db="EMBL/GenBank/DDBJ databases">
        <title>Freshwater and sediment microbial communities from various areas in North America, analyzing microbe dynamics in response to fracking.</title>
        <authorList>
            <person name="Lamendella R."/>
        </authorList>
    </citation>
    <scope>NUCLEOTIDE SEQUENCE [LARGE SCALE GENOMIC DNA]</scope>
    <source>
        <strain evidence="3 4">160A</strain>
    </source>
</reference>
<keyword evidence="1" id="KW-0802">TPR repeat</keyword>
<feature type="signal peptide" evidence="2">
    <location>
        <begin position="1"/>
        <end position="20"/>
    </location>
</feature>
<dbReference type="Gene3D" id="1.25.40.10">
    <property type="entry name" value="Tetratricopeptide repeat domain"/>
    <property type="match status" value="1"/>
</dbReference>
<evidence type="ECO:0000256" key="2">
    <source>
        <dbReference type="SAM" id="SignalP"/>
    </source>
</evidence>
<protein>
    <submittedName>
        <fullName evidence="3">Tetratricopeptide repeat protein</fullName>
    </submittedName>
</protein>
<evidence type="ECO:0000256" key="1">
    <source>
        <dbReference type="PROSITE-ProRule" id="PRU00339"/>
    </source>
</evidence>
<keyword evidence="4" id="KW-1185">Reference proteome</keyword>
<sequence length="451" mass="51256">MKAFAIITLGLLLSTVQAFSQKGVEDGSKYGHGEDSIQCLKNLSLYTELVKQDRYDEAMPYWETAFNECPLSTRRLYTDGEKIMEYKIKHAENQAEKDKYFDELMKVYDQRMKYFGDHPRYGIPYIKGKKAISMLDFKKDDSEIRKEAYGLLKESVEEDGKSAQPAVLGIFMTSTVAMFNDGEIQAEDVVNNYTTIIDLLNAQIENPKMAKYKSTLEDLAGKIEELFARSGAADCNTLDRIFSPQLEEHKEDLPWLKRVSRLLANEMCEDMDLLYKVSEYQHTIEPSHSSAYGLARMYLKSGDTDRASDYYKEAINLVEDDTQKAKYYYQLGLVNLAGNNFSSARSNALKAIEANPEWGQPYILIGKAYATSASSIGDDEFTHKTAYWAAVDKFLRAKSVDPEVADEANNLINLYVKHFPEEKEIFFQGLEKGGSYTVGGWIGERTTVRSK</sequence>
<keyword evidence="2" id="KW-0732">Signal</keyword>
<dbReference type="EMBL" id="QPIZ01000021">
    <property type="protein sequence ID" value="RCW30575.1"/>
    <property type="molecule type" value="Genomic_DNA"/>
</dbReference>
<feature type="repeat" description="TPR" evidence="1">
    <location>
        <begin position="288"/>
        <end position="321"/>
    </location>
</feature>
<evidence type="ECO:0000313" key="4">
    <source>
        <dbReference type="Proteomes" id="UP000252733"/>
    </source>
</evidence>
<organism evidence="3 4">
    <name type="scientific">Marinilabilia salmonicolor</name>
    <dbReference type="NCBI Taxonomy" id="989"/>
    <lineage>
        <taxon>Bacteria</taxon>
        <taxon>Pseudomonadati</taxon>
        <taxon>Bacteroidota</taxon>
        <taxon>Bacteroidia</taxon>
        <taxon>Marinilabiliales</taxon>
        <taxon>Marinilabiliaceae</taxon>
        <taxon>Marinilabilia</taxon>
    </lineage>
</organism>